<dbReference type="Proteomes" id="UP001597417">
    <property type="component" value="Unassembled WGS sequence"/>
</dbReference>
<reference evidence="3" key="1">
    <citation type="journal article" date="2019" name="Int. J. Syst. Evol. Microbiol.">
        <title>The Global Catalogue of Microorganisms (GCM) 10K type strain sequencing project: providing services to taxonomists for standard genome sequencing and annotation.</title>
        <authorList>
            <consortium name="The Broad Institute Genomics Platform"/>
            <consortium name="The Broad Institute Genome Sequencing Center for Infectious Disease"/>
            <person name="Wu L."/>
            <person name="Ma J."/>
        </authorList>
    </citation>
    <scope>NUCLEOTIDE SEQUENCE [LARGE SCALE GENOMIC DNA]</scope>
    <source>
        <strain evidence="3">CGMCC 4.7645</strain>
    </source>
</reference>
<evidence type="ECO:0000313" key="3">
    <source>
        <dbReference type="Proteomes" id="UP001597417"/>
    </source>
</evidence>
<dbReference type="InterPro" id="IPR019887">
    <property type="entry name" value="Tscrpt_reg_AsnC/Lrp_C"/>
</dbReference>
<comment type="caution">
    <text evidence="2">The sequence shown here is derived from an EMBL/GenBank/DDBJ whole genome shotgun (WGS) entry which is preliminary data.</text>
</comment>
<dbReference type="InterPro" id="IPR011008">
    <property type="entry name" value="Dimeric_a/b-barrel"/>
</dbReference>
<dbReference type="SUPFAM" id="SSF54909">
    <property type="entry name" value="Dimeric alpha+beta barrel"/>
    <property type="match status" value="1"/>
</dbReference>
<proteinExistence type="predicted"/>
<keyword evidence="3" id="KW-1185">Reference proteome</keyword>
<dbReference type="Gene3D" id="3.30.70.920">
    <property type="match status" value="1"/>
</dbReference>
<gene>
    <name evidence="2" type="ORF">ACFSXZ_04635</name>
</gene>
<feature type="domain" description="Transcription regulator AsnC/Lrp ligand binding" evidence="1">
    <location>
        <begin position="19"/>
        <end position="78"/>
    </location>
</feature>
<dbReference type="EMBL" id="JBHUKR010000004">
    <property type="protein sequence ID" value="MFD2415611.1"/>
    <property type="molecule type" value="Genomic_DNA"/>
</dbReference>
<evidence type="ECO:0000259" key="1">
    <source>
        <dbReference type="Pfam" id="PF01037"/>
    </source>
</evidence>
<dbReference type="RefSeq" id="WP_378261553.1">
    <property type="nucleotide sequence ID" value="NZ_JBHUKR010000004.1"/>
</dbReference>
<protein>
    <submittedName>
        <fullName evidence="2">Lrp/AsnC ligand binding domain-containing protein</fullName>
    </submittedName>
</protein>
<dbReference type="Pfam" id="PF01037">
    <property type="entry name" value="AsnC_trans_reg"/>
    <property type="match status" value="1"/>
</dbReference>
<sequence>MDGELEAVVELRFIGNLELRTILSSAENIPEVTEVLTLAGDPDALVRVRAANIHDLQRVVNLLRTNGQVTGTKTLVALGSWSRHAPRD</sequence>
<organism evidence="2 3">
    <name type="scientific">Amycolatopsis pigmentata</name>
    <dbReference type="NCBI Taxonomy" id="450801"/>
    <lineage>
        <taxon>Bacteria</taxon>
        <taxon>Bacillati</taxon>
        <taxon>Actinomycetota</taxon>
        <taxon>Actinomycetes</taxon>
        <taxon>Pseudonocardiales</taxon>
        <taxon>Pseudonocardiaceae</taxon>
        <taxon>Amycolatopsis</taxon>
    </lineage>
</organism>
<name>A0ABW5FSB4_9PSEU</name>
<accession>A0ABW5FSB4</accession>
<evidence type="ECO:0000313" key="2">
    <source>
        <dbReference type="EMBL" id="MFD2415611.1"/>
    </source>
</evidence>